<gene>
    <name evidence="1" type="ORF">NCTC11535_02036</name>
</gene>
<dbReference type="EMBL" id="UAPQ01000010">
    <property type="protein sequence ID" value="SPT54322.1"/>
    <property type="molecule type" value="Genomic_DNA"/>
</dbReference>
<proteinExistence type="predicted"/>
<dbReference type="InterPro" id="IPR045436">
    <property type="entry name" value="DUF6507"/>
</dbReference>
<reference evidence="1 2" key="1">
    <citation type="submission" date="2018-06" db="EMBL/GenBank/DDBJ databases">
        <authorList>
            <consortium name="Pathogen Informatics"/>
            <person name="Doyle S."/>
        </authorList>
    </citation>
    <scope>NUCLEOTIDE SEQUENCE [LARGE SCALE GENOMIC DNA]</scope>
    <source>
        <strain evidence="1 2">NCTC11535</strain>
    </source>
</reference>
<evidence type="ECO:0000313" key="1">
    <source>
        <dbReference type="EMBL" id="SPT54322.1"/>
    </source>
</evidence>
<dbReference type="RefSeq" id="WP_111837207.1">
    <property type="nucleotide sequence ID" value="NZ_UAPQ01000010.1"/>
</dbReference>
<accession>A0ABY1VRE7</accession>
<keyword evidence="2" id="KW-1185">Reference proteome</keyword>
<evidence type="ECO:0000313" key="2">
    <source>
        <dbReference type="Proteomes" id="UP000250006"/>
    </source>
</evidence>
<comment type="caution">
    <text evidence="1">The sequence shown here is derived from an EMBL/GenBank/DDBJ whole genome shotgun (WGS) entry which is preliminary data.</text>
</comment>
<name>A0ABY1VRE7_9ACTO</name>
<sequence length="105" mass="10999">MSAWDINVESVASILSSEKTEAETTLSTAMEGVGTALQGLFSTTGGEGGTQLVAAAVSEWCTNHQNDFKSVGNTISNVLTNTKSAVDSYLAHDEAAALEFQRKAK</sequence>
<organism evidence="1 2">
    <name type="scientific">Actinomyces bovis</name>
    <dbReference type="NCBI Taxonomy" id="1658"/>
    <lineage>
        <taxon>Bacteria</taxon>
        <taxon>Bacillati</taxon>
        <taxon>Actinomycetota</taxon>
        <taxon>Actinomycetes</taxon>
        <taxon>Actinomycetales</taxon>
        <taxon>Actinomycetaceae</taxon>
        <taxon>Actinomyces</taxon>
    </lineage>
</organism>
<protein>
    <recommendedName>
        <fullName evidence="3">WXG100 family type VII secretion target</fullName>
    </recommendedName>
</protein>
<dbReference type="Pfam" id="PF20117">
    <property type="entry name" value="DUF6507"/>
    <property type="match status" value="1"/>
</dbReference>
<evidence type="ECO:0008006" key="3">
    <source>
        <dbReference type="Google" id="ProtNLM"/>
    </source>
</evidence>
<dbReference type="Proteomes" id="UP000250006">
    <property type="component" value="Unassembled WGS sequence"/>
</dbReference>